<dbReference type="AlphaFoldDB" id="A0A1G2G9K7"/>
<feature type="transmembrane region" description="Helical" evidence="1">
    <location>
        <begin position="6"/>
        <end position="25"/>
    </location>
</feature>
<evidence type="ECO:0000313" key="2">
    <source>
        <dbReference type="EMBL" id="OGZ46944.1"/>
    </source>
</evidence>
<accession>A0A1G2G9K7</accession>
<gene>
    <name evidence="2" type="ORF">A3J54_01900</name>
</gene>
<evidence type="ECO:0000256" key="1">
    <source>
        <dbReference type="SAM" id="Phobius"/>
    </source>
</evidence>
<proteinExistence type="predicted"/>
<name>A0A1G2G9K7_9BACT</name>
<sequence>MQKGFGLIGILIVVGIIAILGVGALKMGFLERNPFVPTDEEKSAIEMADEMKDVMEEKNSEMMPNDDTAKDETADWKTYHNEEYGFEVKYPETIKGIEQYKLLFQEFSPGTQEIFIGRIGTADFPGLFLIGFIIKEKPSDFVSLDSYLTKIEDECRKEIQSGVAGGSCSIKEVMVGNEKISAVVSRESSAVGNTGVTLHFDKGNDLFLVNYNFAQGVLNTGDSEEELLFLAIQQILSTFKFID</sequence>
<comment type="caution">
    <text evidence="2">The sequence shown here is derived from an EMBL/GenBank/DDBJ whole genome shotgun (WGS) entry which is preliminary data.</text>
</comment>
<protein>
    <submittedName>
        <fullName evidence="2">Uncharacterized protein</fullName>
    </submittedName>
</protein>
<keyword evidence="1" id="KW-0472">Membrane</keyword>
<dbReference type="Proteomes" id="UP000176576">
    <property type="component" value="Unassembled WGS sequence"/>
</dbReference>
<evidence type="ECO:0000313" key="3">
    <source>
        <dbReference type="Proteomes" id="UP000176576"/>
    </source>
</evidence>
<keyword evidence="1" id="KW-1133">Transmembrane helix</keyword>
<keyword evidence="1" id="KW-0812">Transmembrane</keyword>
<dbReference type="STRING" id="1802117.A3J54_01900"/>
<dbReference type="EMBL" id="MHNN01000004">
    <property type="protein sequence ID" value="OGZ46944.1"/>
    <property type="molecule type" value="Genomic_DNA"/>
</dbReference>
<reference evidence="2 3" key="1">
    <citation type="journal article" date="2016" name="Nat. Commun.">
        <title>Thousands of microbial genomes shed light on interconnected biogeochemical processes in an aquifer system.</title>
        <authorList>
            <person name="Anantharaman K."/>
            <person name="Brown C.T."/>
            <person name="Hug L.A."/>
            <person name="Sharon I."/>
            <person name="Castelle C.J."/>
            <person name="Probst A.J."/>
            <person name="Thomas B.C."/>
            <person name="Singh A."/>
            <person name="Wilkins M.J."/>
            <person name="Karaoz U."/>
            <person name="Brodie E.L."/>
            <person name="Williams K.H."/>
            <person name="Hubbard S.S."/>
            <person name="Banfield J.F."/>
        </authorList>
    </citation>
    <scope>NUCLEOTIDE SEQUENCE [LARGE SCALE GENOMIC DNA]</scope>
</reference>
<organism evidence="2 3">
    <name type="scientific">Candidatus Ryanbacteria bacterium RIFCSPHIGHO2_02_FULL_45_13b</name>
    <dbReference type="NCBI Taxonomy" id="1802117"/>
    <lineage>
        <taxon>Bacteria</taxon>
        <taxon>Candidatus Ryaniibacteriota</taxon>
    </lineage>
</organism>